<feature type="transmembrane region" description="Helical" evidence="7">
    <location>
        <begin position="92"/>
        <end position="112"/>
    </location>
</feature>
<organism evidence="8 9">
    <name type="scientific">Paraburkholderia terricola</name>
    <dbReference type="NCBI Taxonomy" id="169427"/>
    <lineage>
        <taxon>Bacteria</taxon>
        <taxon>Pseudomonadati</taxon>
        <taxon>Pseudomonadota</taxon>
        <taxon>Betaproteobacteria</taxon>
        <taxon>Burkholderiales</taxon>
        <taxon>Burkholderiaceae</taxon>
        <taxon>Paraburkholderia</taxon>
    </lineage>
</organism>
<dbReference type="PANTHER" id="PTHR33567:SF3">
    <property type="entry name" value="CHROMATE ION TRANSPORTER (EUROFUNG)"/>
    <property type="match status" value="1"/>
</dbReference>
<dbReference type="AlphaFoldDB" id="A0A1M6MTE5"/>
<protein>
    <submittedName>
        <fullName evidence="8">Chromate transporter</fullName>
    </submittedName>
</protein>
<keyword evidence="3" id="KW-1003">Cell membrane</keyword>
<dbReference type="GO" id="GO:0005886">
    <property type="term" value="C:plasma membrane"/>
    <property type="evidence" value="ECO:0007669"/>
    <property type="project" value="UniProtKB-SubCell"/>
</dbReference>
<evidence type="ECO:0000256" key="5">
    <source>
        <dbReference type="ARBA" id="ARBA00022989"/>
    </source>
</evidence>
<feature type="transmembrane region" description="Helical" evidence="7">
    <location>
        <begin position="239"/>
        <end position="262"/>
    </location>
</feature>
<evidence type="ECO:0000256" key="6">
    <source>
        <dbReference type="ARBA" id="ARBA00023136"/>
    </source>
</evidence>
<dbReference type="STRING" id="169427.SAMN05192548_1008105"/>
<dbReference type="Pfam" id="PF02417">
    <property type="entry name" value="Chromate_transp"/>
    <property type="match status" value="2"/>
</dbReference>
<keyword evidence="5 7" id="KW-1133">Transmembrane helix</keyword>
<evidence type="ECO:0000256" key="4">
    <source>
        <dbReference type="ARBA" id="ARBA00022692"/>
    </source>
</evidence>
<feature type="transmembrane region" description="Helical" evidence="7">
    <location>
        <begin position="308"/>
        <end position="330"/>
    </location>
</feature>
<feature type="transmembrane region" description="Helical" evidence="7">
    <location>
        <begin position="20"/>
        <end position="43"/>
    </location>
</feature>
<dbReference type="RefSeq" id="WP_073428386.1">
    <property type="nucleotide sequence ID" value="NZ_CADFGY010000010.1"/>
</dbReference>
<dbReference type="EMBL" id="FRAB01000008">
    <property type="protein sequence ID" value="SHJ86682.1"/>
    <property type="molecule type" value="Genomic_DNA"/>
</dbReference>
<dbReference type="KEGG" id="pts:CUJ90_30680"/>
<dbReference type="GeneID" id="301982461"/>
<evidence type="ECO:0000256" key="2">
    <source>
        <dbReference type="ARBA" id="ARBA00005262"/>
    </source>
</evidence>
<feature type="transmembrane region" description="Helical" evidence="7">
    <location>
        <begin position="342"/>
        <end position="362"/>
    </location>
</feature>
<gene>
    <name evidence="8" type="ORF">SAMN05192548_1008105</name>
</gene>
<dbReference type="Proteomes" id="UP000184395">
    <property type="component" value="Unassembled WGS sequence"/>
</dbReference>
<reference evidence="8 9" key="1">
    <citation type="submission" date="2016-11" db="EMBL/GenBank/DDBJ databases">
        <authorList>
            <person name="Jaros S."/>
            <person name="Januszkiewicz K."/>
            <person name="Wedrychowicz H."/>
        </authorList>
    </citation>
    <scope>NUCLEOTIDE SEQUENCE [LARGE SCALE GENOMIC DNA]</scope>
    <source>
        <strain evidence="8 9">LMG 20594</strain>
    </source>
</reference>
<comment type="subcellular location">
    <subcellularLocation>
        <location evidence="1">Cell membrane</location>
        <topology evidence="1">Multi-pass membrane protein</topology>
    </subcellularLocation>
</comment>
<dbReference type="PANTHER" id="PTHR33567">
    <property type="entry name" value="CHROMATE ION TRANSPORTER (EUROFUNG)"/>
    <property type="match status" value="1"/>
</dbReference>
<accession>A0A1M6MTE5</accession>
<proteinExistence type="inferred from homology"/>
<feature type="transmembrane region" description="Helical" evidence="7">
    <location>
        <begin position="206"/>
        <end position="227"/>
    </location>
</feature>
<dbReference type="OrthoDB" id="8969999at2"/>
<dbReference type="InterPro" id="IPR003370">
    <property type="entry name" value="Chromate_transpt"/>
</dbReference>
<evidence type="ECO:0000256" key="3">
    <source>
        <dbReference type="ARBA" id="ARBA00022475"/>
    </source>
</evidence>
<feature type="transmembrane region" description="Helical" evidence="7">
    <location>
        <begin position="124"/>
        <end position="144"/>
    </location>
</feature>
<comment type="similarity">
    <text evidence="2">Belongs to the chromate ion transporter (CHR) (TC 2.A.51) family.</text>
</comment>
<evidence type="ECO:0000256" key="7">
    <source>
        <dbReference type="SAM" id="Phobius"/>
    </source>
</evidence>
<feature type="transmembrane region" description="Helical" evidence="7">
    <location>
        <begin position="374"/>
        <end position="404"/>
    </location>
</feature>
<dbReference type="NCBIfam" id="TIGR00937">
    <property type="entry name" value="2A51"/>
    <property type="match status" value="1"/>
</dbReference>
<feature type="transmembrane region" description="Helical" evidence="7">
    <location>
        <begin position="156"/>
        <end position="186"/>
    </location>
</feature>
<keyword evidence="4 7" id="KW-0812">Transmembrane</keyword>
<dbReference type="GO" id="GO:0015109">
    <property type="term" value="F:chromate transmembrane transporter activity"/>
    <property type="evidence" value="ECO:0007669"/>
    <property type="project" value="InterPro"/>
</dbReference>
<dbReference type="InterPro" id="IPR014047">
    <property type="entry name" value="Chr_Tranpt_l_chain"/>
</dbReference>
<evidence type="ECO:0000256" key="1">
    <source>
        <dbReference type="ARBA" id="ARBA00004651"/>
    </source>
</evidence>
<name>A0A1M6MTE5_9BURK</name>
<sequence length="405" mass="41862">MNLADTESTAAAPARTSPWALLFIFLRLGLTSFGGPAAHLGYFRDEFVKRRRWLDEHTFGDIVALCQFLPGPGSSQVGIAIGWLRGGLGGALAAWLGFTLPSVVLLVGFAYGFTHLTDATSLHLVHGLKLAAVAVVAQAVWSMGRTLCPDRARATFAIGAAAAVVMLGATYGQLASIVVAGVAGAAFLKTSTEVPGAPLGMPGTKAGAFVCLCAFVLLLFGLPALAASLRVHALDLFAAFYRVGSLVFGGGHVVLPLLQAVVVPRGWLSTNEFMAGYGAAQAVPGPLFSFAAFLGAASKGQPSGIGGALIATAAIFLPSFLLVGAALPLWGQLRAFASMRRAMAGINAAVVGILLAALYDPVWTSAVHGGADFVLVLIALLLLGWWRAPSWAVVLITTALAWWVA</sequence>
<dbReference type="PIRSF" id="PIRSF004810">
    <property type="entry name" value="ChrA"/>
    <property type="match status" value="1"/>
</dbReference>
<evidence type="ECO:0000313" key="8">
    <source>
        <dbReference type="EMBL" id="SHJ86682.1"/>
    </source>
</evidence>
<evidence type="ECO:0000313" key="9">
    <source>
        <dbReference type="Proteomes" id="UP000184395"/>
    </source>
</evidence>
<keyword evidence="6 7" id="KW-0472">Membrane</keyword>